<accession>L7JIM8</accession>
<evidence type="ECO:0000313" key="1">
    <source>
        <dbReference type="EMBL" id="ELQ67410.1"/>
    </source>
</evidence>
<gene>
    <name evidence="1" type="ORF">OOW_P131scaffold00317g14</name>
</gene>
<dbReference type="EMBL" id="JH795640">
    <property type="protein sequence ID" value="ELQ67410.1"/>
    <property type="molecule type" value="Genomic_DNA"/>
</dbReference>
<dbReference type="AlphaFoldDB" id="L7JIM8"/>
<sequence length="109" mass="11900">MPLLGYGCKGCKRTRPIYNFRFRDASGQVTYFFCFSCHPAGSDDNCIVVCPCVSTTASSGAAEISTAHVGKTRNVLTPVAHSCDGPNRDLLHTHNALRKAVRRRLGVDR</sequence>
<proteinExistence type="predicted"/>
<name>L7JIM8_PYRO1</name>
<organism>
    <name type="scientific">Pyricularia oryzae (strain P131)</name>
    <name type="common">Rice blast fungus</name>
    <name type="synonym">Magnaporthe oryzae</name>
    <dbReference type="NCBI Taxonomy" id="1143193"/>
    <lineage>
        <taxon>Eukaryota</taxon>
        <taxon>Fungi</taxon>
        <taxon>Dikarya</taxon>
        <taxon>Ascomycota</taxon>
        <taxon>Pezizomycotina</taxon>
        <taxon>Sordariomycetes</taxon>
        <taxon>Sordariomycetidae</taxon>
        <taxon>Magnaporthales</taxon>
        <taxon>Pyriculariaceae</taxon>
        <taxon>Pyricularia</taxon>
    </lineage>
</organism>
<reference evidence="1" key="1">
    <citation type="journal article" date="2012" name="PLoS Genet.">
        <title>Comparative analysis of the genomes of two field isolates of the rice blast fungus Magnaporthe oryzae.</title>
        <authorList>
            <person name="Xue M."/>
            <person name="Yang J."/>
            <person name="Li Z."/>
            <person name="Hu S."/>
            <person name="Yao N."/>
            <person name="Dean R.A."/>
            <person name="Zhao W."/>
            <person name="Shen M."/>
            <person name="Zhang H."/>
            <person name="Li C."/>
            <person name="Liu L."/>
            <person name="Cao L."/>
            <person name="Xu X."/>
            <person name="Xing Y."/>
            <person name="Hsiang T."/>
            <person name="Zhang Z."/>
            <person name="Xu J.R."/>
            <person name="Peng Y.L."/>
        </authorList>
    </citation>
    <scope>NUCLEOTIDE SEQUENCE [LARGE SCALE GENOMIC DNA]</scope>
    <source>
        <strain evidence="1">P131</strain>
    </source>
</reference>
<protein>
    <submittedName>
        <fullName evidence="1">Uncharacterized protein</fullName>
    </submittedName>
</protein>